<keyword evidence="2" id="KW-1133">Transmembrane helix</keyword>
<dbReference type="PANTHER" id="PTHR12526:SF630">
    <property type="entry name" value="GLYCOSYLTRANSFERASE"/>
    <property type="match status" value="1"/>
</dbReference>
<feature type="transmembrane region" description="Helical" evidence="2">
    <location>
        <begin position="864"/>
        <end position="884"/>
    </location>
</feature>
<feature type="transmembrane region" description="Helical" evidence="2">
    <location>
        <begin position="1032"/>
        <end position="1052"/>
    </location>
</feature>
<evidence type="ECO:0000313" key="3">
    <source>
        <dbReference type="EMBL" id="KAF2089036.1"/>
    </source>
</evidence>
<dbReference type="SUPFAM" id="SSF53756">
    <property type="entry name" value="UDP-Glycosyltransferase/glycogen phosphorylase"/>
    <property type="match status" value="1"/>
</dbReference>
<evidence type="ECO:0000256" key="1">
    <source>
        <dbReference type="SAM" id="MobiDB-lite"/>
    </source>
</evidence>
<feature type="transmembrane region" description="Helical" evidence="2">
    <location>
        <begin position="1314"/>
        <end position="1332"/>
    </location>
</feature>
<keyword evidence="3" id="KW-0808">Transferase</keyword>
<feature type="compositionally biased region" description="Basic and acidic residues" evidence="1">
    <location>
        <begin position="2777"/>
        <end position="2791"/>
    </location>
</feature>
<dbReference type="EMBL" id="ML978715">
    <property type="protein sequence ID" value="KAF2089036.1"/>
    <property type="molecule type" value="Genomic_DNA"/>
</dbReference>
<gene>
    <name evidence="3" type="ORF">K490DRAFT_38475</name>
</gene>
<dbReference type="Pfam" id="PF13692">
    <property type="entry name" value="Glyco_trans_1_4"/>
    <property type="match status" value="1"/>
</dbReference>
<feature type="transmembrane region" description="Helical" evidence="2">
    <location>
        <begin position="22"/>
        <end position="43"/>
    </location>
</feature>
<keyword evidence="4" id="KW-1185">Reference proteome</keyword>
<keyword evidence="2" id="KW-0812">Transmembrane</keyword>
<dbReference type="Proteomes" id="UP000799776">
    <property type="component" value="Unassembled WGS sequence"/>
</dbReference>
<feature type="region of interest" description="Disordered" evidence="1">
    <location>
        <begin position="2772"/>
        <end position="2791"/>
    </location>
</feature>
<feature type="transmembrane region" description="Helical" evidence="2">
    <location>
        <begin position="1006"/>
        <end position="1026"/>
    </location>
</feature>
<feature type="transmembrane region" description="Helical" evidence="2">
    <location>
        <begin position="941"/>
        <end position="965"/>
    </location>
</feature>
<feature type="region of interest" description="Disordered" evidence="1">
    <location>
        <begin position="2838"/>
        <end position="2904"/>
    </location>
</feature>
<evidence type="ECO:0000313" key="4">
    <source>
        <dbReference type="Proteomes" id="UP000799776"/>
    </source>
</evidence>
<dbReference type="Gene3D" id="3.40.50.2000">
    <property type="entry name" value="Glycogen Phosphorylase B"/>
    <property type="match status" value="1"/>
</dbReference>
<feature type="compositionally biased region" description="Polar residues" evidence="1">
    <location>
        <begin position="402"/>
        <end position="416"/>
    </location>
</feature>
<organism evidence="3 4">
    <name type="scientific">Saccharata proteae CBS 121410</name>
    <dbReference type="NCBI Taxonomy" id="1314787"/>
    <lineage>
        <taxon>Eukaryota</taxon>
        <taxon>Fungi</taxon>
        <taxon>Dikarya</taxon>
        <taxon>Ascomycota</taxon>
        <taxon>Pezizomycotina</taxon>
        <taxon>Dothideomycetes</taxon>
        <taxon>Dothideomycetes incertae sedis</taxon>
        <taxon>Botryosphaeriales</taxon>
        <taxon>Saccharataceae</taxon>
        <taxon>Saccharata</taxon>
    </lineage>
</organism>
<feature type="transmembrane region" description="Helical" evidence="2">
    <location>
        <begin position="971"/>
        <end position="994"/>
    </location>
</feature>
<feature type="transmembrane region" description="Helical" evidence="2">
    <location>
        <begin position="1344"/>
        <end position="1363"/>
    </location>
</feature>
<sequence>MAHILKISVVGFQLEASAWWEWVLLATLVFSLTVGLASLLWAVTRTVWRNCKRNKRSQSSLPKAVLAKFDSLTNHSVPLRTKTRVISKPASFGPYLGAFSNPPTSDESRILSQWDLVILDPLQNGVLQALRQSKVERHNDVLGRIDIGHHLGNIESRGTLHTLESLQRIISLIEESFAPPGYDNLFTGILLAEWVNIVSVAFLNELVRYLAHAGLDVYLEIVPPDFLDNMEMPQLESLAGLVIKNGTVLPNGERRDFFQLDKMKSTTKAFVSQACLRPFTVMIWDDIKEDAQLSHAVMKRSSTWCSYHGALNWIGTPAAIMRPDMAYPPSEPIAAFQWLKDAKVMRVHEKHRSSLILASQCSDNLQIHKHLQVLFPCLGAVQSSATTTVTSSDVSISESGTACSSGRTSLGPSTKSTGEENAIPELVSLLKSCHGDPLSSSPTGLQCDNLGCFAIGFDATAEQFHAVLNAQRRLRTMNLLRQVAPDTIREIRTQLHHLNAIIDSSPHISQTTQMAVADFEELLTLNSPFYEIDDVIKVYLGLDSGFHAPNESQFWAVWEQEPSGCTIVYVSQLARDLVSTVIHCYLSSRSVSREQCFQTEFALSQIRGEQGLPQRFQQDLDLLSTTESILFLQHLDSSPWDRSCPMKTSVRSGIESRLLDVPTFKQLGRLSNVEYLLGQSSSIDLIHARTKWYAQQQCMHLPEPLALQIFEEVDTVFQDILWSQRHEDMDLLTSAFEKICANEIDCISDLLLFSVFCAAKKAAFEEIYLEVTDRNPLFNEYPDQGAAFAELFALGSRCESYFGVTPSQFGVLLSTKHRAYYNQPQNQPPMWIDNAPAFASAYAAAQTDIDPDQKPVSLPGYRRFTFLSVFAIPALVDIMLLTTMGRGLYLSAFMSEDEQRFATLGLMISLLLSGAIGTWISIGGTYYLISMAFSAANMFILTRLIGGLALTVVAAAAGFIVIAAVESVQSAAIFFFYLVGLTAYLSVLAALSTYQSPGSSFLNGRYVIILLVPILFISPIITTWVTGQDTKIYLGILYVFICALIIGTRWVGTRWVSWCNNITKVDDQKVKEWFVRERANGNQDAFKSLRGPAALALACRELFDQVMTERTRRFWTRSSADGLVKSLAASWDSTIFLLDWYCRTSDVRRPLPYSSTWNLSVQVANDSLLQAQKGIRLHNSFVHWRTAGYEIGCGILYFLVALLDRWVTLVTGGTLIGLSPSLNTTSRVSVGFGLAYYLIGAVLLDYKAQHLHQVVQQVSPISIKSRAMIDDAVRRDAESRRLMYWKTLARFLAVHTWTLALTTALLWVFDGSRFGLIMFMSYVGAYSGLLLYQYNKIFSGPHALMPLLSAVVLGFAVGLALKITLPNFIWTNPIALATATWTAAALSFRTAKVGMPPKPKVSEPQRRKVLRAYGGSDEDHHWSQSELDAMLQGLNVQSKESSLEIRPAAHPGIEIKAILSSCNEDNLSKQALKAFPNLGSTIAKIVADWEDGRIQIRLVSMKTLTGLTDSINALSCYSGGRLELYIASDMELESLGFHKISSNCQVVAELLLTTYAETILNLSNDDAKTAGFLPALRLSQEGELAVAEHVKRSMQSETAASDTMMSVPLLRNHLLRHLCLGVDVDLDWGKLPVEVRQFMLDRCLGKDPTSSSKILQWLEDNRGSHEAVQAAIPRHDLGAYLAIEQFKYSISLISVGPIEKAYRQLAANLEEIDESSSEHTADFTMAIYTTYIKAPFSYIYHATGLWIKFLFLAPMADAEYQRELDCTLSGCSVIFRKPAVLFLTCIWIYAKWVQSWSFPFFIYHTRKDIRTIWETIQGTRITLRKGRVEVKSLEKTSTAFIHQERNGGFKLHAYSGAIKTEPDAKGGLQTVCVYSNQMQLYSREEYNNKGELVNHYVYDYPTLKRRQTVLSRSRARIPLSRTCVRGKDESAFVNYNDKGHIESGSYLSHGNLVRFKYHYRKNAKYDDELLRAEFVLPHMSCNVSWSAPPVRHPEKTERWIPYSRVSEATFVRDTDVWECVWIWNHNFHPTIVTKLNGHAVETPDMIRHDWLQVLKKPTNCSFRSEDSLLDFTSVHSNILTRALHLNSKCLPVSTSQARSQLWRAWKKRNDIDGVVVRYLDERILRQEPLLKPYWRRRDRGNLLKAEDYLALNADAVSASAELSKDISAWTPLAHKVSDLFSFGPAGDAVVFTRTKTLQPDTEDSLHVVAVDTGTWPNEGGGVSACRRDLINNLKSIKWHMIAETANDFGLPKHQTEENVESLKVVPLWGLDFMHPVHGMFFNKLDSEVDKVTKGASDDDIRRNFVPTLTALIKGARAIELSPADIKQATRALCNLNSYFQDSRHWKEVWTSNVAKECWRDMWLADDIPNARPPNEWFETETPTLGHLDMALDLWFRYLFILSIPIPDRIPAVFQASHHSVSAAYGVICKIKRGSTLQIWDHAISWRETNLYLSSAMCTMPPFIRNALLALLRLTSVLILHHADQVLPCADFFNPGWEVEIGTCQGTIEHRNTFKRKVDPVVNGIPDMEKFAPIKEIKTKKPTVTMLSHVWFAKDIKTAILAADIIVNEWGFKDYNLDIYGALNKSPVYSSECQEILACKGVGENVKMKGTADPSMVLASTWVFLNSSVSEGLPLALGEAALTGAPVVCTDVGASLRVLTDPEDGQRYSEVVAPNDAYSLARAQINLLAMIDQWAKFADDDPSTPAPVLPIKPTAHDVQVISRRMYEKTKQRQKLGMMARDIVHKSFSGERYLREHEQMLWIGKSSYEASGRASNHIPEAEPPKLSSKEKARYRRLASDRYSEVIDQQLEKMAHPRPAWLKHASTTSSFSSINHDRATAGTPLLRDTSPPPANVPKVNVTPPRPGLGALQFTGESSEGYRSPPGHSRQSSYRKSMLSSVQNMGPQ</sequence>
<name>A0A6A5YC32_9PEZI</name>
<reference evidence="3" key="1">
    <citation type="journal article" date="2020" name="Stud. Mycol.">
        <title>101 Dothideomycetes genomes: a test case for predicting lifestyles and emergence of pathogens.</title>
        <authorList>
            <person name="Haridas S."/>
            <person name="Albert R."/>
            <person name="Binder M."/>
            <person name="Bloem J."/>
            <person name="Labutti K."/>
            <person name="Salamov A."/>
            <person name="Andreopoulos B."/>
            <person name="Baker S."/>
            <person name="Barry K."/>
            <person name="Bills G."/>
            <person name="Bluhm B."/>
            <person name="Cannon C."/>
            <person name="Castanera R."/>
            <person name="Culley D."/>
            <person name="Daum C."/>
            <person name="Ezra D."/>
            <person name="Gonzalez J."/>
            <person name="Henrissat B."/>
            <person name="Kuo A."/>
            <person name="Liang C."/>
            <person name="Lipzen A."/>
            <person name="Lutzoni F."/>
            <person name="Magnuson J."/>
            <person name="Mondo S."/>
            <person name="Nolan M."/>
            <person name="Ohm R."/>
            <person name="Pangilinan J."/>
            <person name="Park H.-J."/>
            <person name="Ramirez L."/>
            <person name="Alfaro M."/>
            <person name="Sun H."/>
            <person name="Tritt A."/>
            <person name="Yoshinaga Y."/>
            <person name="Zwiers L.-H."/>
            <person name="Turgeon B."/>
            <person name="Goodwin S."/>
            <person name="Spatafora J."/>
            <person name="Crous P."/>
            <person name="Grigoriev I."/>
        </authorList>
    </citation>
    <scope>NUCLEOTIDE SEQUENCE</scope>
    <source>
        <strain evidence="3">CBS 121410</strain>
    </source>
</reference>
<keyword evidence="2" id="KW-0472">Membrane</keyword>
<feature type="transmembrane region" description="Helical" evidence="2">
    <location>
        <begin position="1228"/>
        <end position="1246"/>
    </location>
</feature>
<feature type="region of interest" description="Disordered" evidence="1">
    <location>
        <begin position="396"/>
        <end position="418"/>
    </location>
</feature>
<dbReference type="OrthoDB" id="2582433at2759"/>
<accession>A0A6A5YC32</accession>
<dbReference type="GO" id="GO:0016740">
    <property type="term" value="F:transferase activity"/>
    <property type="evidence" value="ECO:0007669"/>
    <property type="project" value="UniProtKB-KW"/>
</dbReference>
<evidence type="ECO:0000256" key="2">
    <source>
        <dbReference type="SAM" id="Phobius"/>
    </source>
</evidence>
<protein>
    <submittedName>
        <fullName evidence="3">Glycosyltransferase family 4 protein</fullName>
    </submittedName>
</protein>
<proteinExistence type="predicted"/>
<feature type="transmembrane region" description="Helical" evidence="2">
    <location>
        <begin position="904"/>
        <end position="929"/>
    </location>
</feature>
<dbReference type="PANTHER" id="PTHR12526">
    <property type="entry name" value="GLYCOSYLTRANSFERASE"/>
    <property type="match status" value="1"/>
</dbReference>
<feature type="transmembrane region" description="Helical" evidence="2">
    <location>
        <begin position="1288"/>
        <end position="1308"/>
    </location>
</feature>
<feature type="compositionally biased region" description="Polar residues" evidence="1">
    <location>
        <begin position="2885"/>
        <end position="2904"/>
    </location>
</feature>